<proteinExistence type="predicted"/>
<dbReference type="AlphaFoldDB" id="A0AA40D2P8"/>
<accession>A0AA40D2P8</accession>
<evidence type="ECO:0000313" key="2">
    <source>
        <dbReference type="Proteomes" id="UP001174936"/>
    </source>
</evidence>
<dbReference type="Proteomes" id="UP001174936">
    <property type="component" value="Unassembled WGS sequence"/>
</dbReference>
<dbReference type="EMBL" id="JAULSV010000001">
    <property type="protein sequence ID" value="KAK0658069.1"/>
    <property type="molecule type" value="Genomic_DNA"/>
</dbReference>
<name>A0AA40D2P8_9PEZI</name>
<dbReference type="Pfam" id="PF17660">
    <property type="entry name" value="BTRD1"/>
    <property type="match status" value="4"/>
</dbReference>
<organism evidence="1 2">
    <name type="scientific">Cercophora newfieldiana</name>
    <dbReference type="NCBI Taxonomy" id="92897"/>
    <lineage>
        <taxon>Eukaryota</taxon>
        <taxon>Fungi</taxon>
        <taxon>Dikarya</taxon>
        <taxon>Ascomycota</taxon>
        <taxon>Pezizomycotina</taxon>
        <taxon>Sordariomycetes</taxon>
        <taxon>Sordariomycetidae</taxon>
        <taxon>Sordariales</taxon>
        <taxon>Lasiosphaeriaceae</taxon>
        <taxon>Cercophora</taxon>
    </lineage>
</organism>
<dbReference type="InterPro" id="IPR049511">
    <property type="entry name" value="PGH-like_rpt"/>
</dbReference>
<comment type="caution">
    <text evidence="1">The sequence shown here is derived from an EMBL/GenBank/DDBJ whole genome shotgun (WGS) entry which is preliminary data.</text>
</comment>
<gene>
    <name evidence="1" type="ORF">B0T16DRAFT_402962</name>
</gene>
<evidence type="ECO:0000313" key="1">
    <source>
        <dbReference type="EMBL" id="KAK0658069.1"/>
    </source>
</evidence>
<reference evidence="1" key="1">
    <citation type="submission" date="2023-06" db="EMBL/GenBank/DDBJ databases">
        <title>Genome-scale phylogeny and comparative genomics of the fungal order Sordariales.</title>
        <authorList>
            <consortium name="Lawrence Berkeley National Laboratory"/>
            <person name="Hensen N."/>
            <person name="Bonometti L."/>
            <person name="Westerberg I."/>
            <person name="Brannstrom I.O."/>
            <person name="Guillou S."/>
            <person name="Cros-Aarteil S."/>
            <person name="Calhoun S."/>
            <person name="Haridas S."/>
            <person name="Kuo A."/>
            <person name="Mondo S."/>
            <person name="Pangilinan J."/>
            <person name="Riley R."/>
            <person name="Labutti K."/>
            <person name="Andreopoulos B."/>
            <person name="Lipzen A."/>
            <person name="Chen C."/>
            <person name="Yanf M."/>
            <person name="Daum C."/>
            <person name="Ng V."/>
            <person name="Clum A."/>
            <person name="Steindorff A."/>
            <person name="Ohm R."/>
            <person name="Martin F."/>
            <person name="Silar P."/>
            <person name="Natvig D."/>
            <person name="Lalanne C."/>
            <person name="Gautier V."/>
            <person name="Ament-Velasquez S.L."/>
            <person name="Kruys A."/>
            <person name="Hutchinson M.I."/>
            <person name="Powell A.J."/>
            <person name="Barry K."/>
            <person name="Miller A.N."/>
            <person name="Grigoriev I.V."/>
            <person name="Debuchy R."/>
            <person name="Gladieux P."/>
            <person name="Thoren M.H."/>
            <person name="Johannesson H."/>
        </authorList>
    </citation>
    <scope>NUCLEOTIDE SEQUENCE</scope>
    <source>
        <strain evidence="1">SMH2532-1</strain>
    </source>
</reference>
<protein>
    <submittedName>
        <fullName evidence="1">Uncharacterized protein</fullName>
    </submittedName>
</protein>
<keyword evidence="2" id="KW-1185">Reference proteome</keyword>
<sequence length="199" mass="22083">MSTAEYQSNFNNYQAQGYRPKHVYAYPVGGATNFAAIWDKSPAPGNGAWQSRYGMSSDGYQSVSNTFTSQGYRPVHVSGYEEAGQARYAALWERPTNGPAWVSRHGLTSAQYQAAFDMYTAQGYRPVKVNGYVVGGVDYYAAIWDKAPSPPWVARHGLNAQQYQAVYDQLVPQGYRATVVSAYTLGANQDRYAAIWVKE</sequence>